<dbReference type="EMBL" id="MFLP01000024">
    <property type="protein sequence ID" value="OGG70371.1"/>
    <property type="molecule type" value="Genomic_DNA"/>
</dbReference>
<evidence type="ECO:0000256" key="1">
    <source>
        <dbReference type="ARBA" id="ARBA00006484"/>
    </source>
</evidence>
<dbReference type="AlphaFoldDB" id="A0A1F6E9U3"/>
<organism evidence="4 5">
    <name type="scientific">Candidatus Kaiserbacteria bacterium RIFCSPHIGHO2_12_FULL_53_13</name>
    <dbReference type="NCBI Taxonomy" id="1798502"/>
    <lineage>
        <taxon>Bacteria</taxon>
        <taxon>Candidatus Kaiseribacteriota</taxon>
    </lineage>
</organism>
<dbReference type="InterPro" id="IPR002347">
    <property type="entry name" value="SDR_fam"/>
</dbReference>
<evidence type="ECO:0000256" key="2">
    <source>
        <dbReference type="ARBA" id="ARBA00023002"/>
    </source>
</evidence>
<comment type="caution">
    <text evidence="4">The sequence shown here is derived from an EMBL/GenBank/DDBJ whole genome shotgun (WGS) entry which is preliminary data.</text>
</comment>
<dbReference type="PRINTS" id="PR00080">
    <property type="entry name" value="SDRFAMILY"/>
</dbReference>
<dbReference type="PRINTS" id="PR00081">
    <property type="entry name" value="GDHRDH"/>
</dbReference>
<dbReference type="GO" id="GO:0048038">
    <property type="term" value="F:quinone binding"/>
    <property type="evidence" value="ECO:0007669"/>
    <property type="project" value="TreeGrafter"/>
</dbReference>
<dbReference type="Pfam" id="PF00106">
    <property type="entry name" value="adh_short"/>
    <property type="match status" value="1"/>
</dbReference>
<accession>A0A1F6E9U3</accession>
<dbReference type="Gene3D" id="3.40.50.720">
    <property type="entry name" value="NAD(P)-binding Rossmann-like Domain"/>
    <property type="match status" value="1"/>
</dbReference>
<dbReference type="CDD" id="cd05233">
    <property type="entry name" value="SDR_c"/>
    <property type="match status" value="1"/>
</dbReference>
<proteinExistence type="inferred from homology"/>
<evidence type="ECO:0000256" key="3">
    <source>
        <dbReference type="RuleBase" id="RU000363"/>
    </source>
</evidence>
<dbReference type="Proteomes" id="UP000176689">
    <property type="component" value="Unassembled WGS sequence"/>
</dbReference>
<dbReference type="FunFam" id="3.40.50.720:FF:000084">
    <property type="entry name" value="Short-chain dehydrogenase reductase"/>
    <property type="match status" value="1"/>
</dbReference>
<dbReference type="SUPFAM" id="SSF51735">
    <property type="entry name" value="NAD(P)-binding Rossmann-fold domains"/>
    <property type="match status" value="1"/>
</dbReference>
<dbReference type="InterPro" id="IPR036291">
    <property type="entry name" value="NAD(P)-bd_dom_sf"/>
</dbReference>
<evidence type="ECO:0000313" key="4">
    <source>
        <dbReference type="EMBL" id="OGG70371.1"/>
    </source>
</evidence>
<evidence type="ECO:0008006" key="6">
    <source>
        <dbReference type="Google" id="ProtNLM"/>
    </source>
</evidence>
<evidence type="ECO:0000313" key="5">
    <source>
        <dbReference type="Proteomes" id="UP000176689"/>
    </source>
</evidence>
<protein>
    <recommendedName>
        <fullName evidence="6">Dehydrogenase</fullName>
    </recommendedName>
</protein>
<dbReference type="PANTHER" id="PTHR42760">
    <property type="entry name" value="SHORT-CHAIN DEHYDROGENASES/REDUCTASES FAMILY MEMBER"/>
    <property type="match status" value="1"/>
</dbReference>
<gene>
    <name evidence="4" type="ORF">A3F27_00590</name>
</gene>
<dbReference type="GO" id="GO:0006633">
    <property type="term" value="P:fatty acid biosynthetic process"/>
    <property type="evidence" value="ECO:0007669"/>
    <property type="project" value="TreeGrafter"/>
</dbReference>
<dbReference type="GO" id="GO:0016616">
    <property type="term" value="F:oxidoreductase activity, acting on the CH-OH group of donors, NAD or NADP as acceptor"/>
    <property type="evidence" value="ECO:0007669"/>
    <property type="project" value="TreeGrafter"/>
</dbReference>
<comment type="similarity">
    <text evidence="1 3">Belongs to the short-chain dehydrogenases/reductases (SDR) family.</text>
</comment>
<keyword evidence="2" id="KW-0560">Oxidoreductase</keyword>
<sequence length="275" mass="29675">MKFKGKVALVTGGSGGIGSTVSRALAREGAKVVIFSRDKKALKRIAGEIQKSGGVALPIFGDVSRHKEVQRAVNTTIQKFKRLDILVNCAGVQEPIGLFAKSNIEKWKKNIEVNLLGTVYFAHAALPHMLKRKSGNIVNFSGGGASGPRPYFLPYAVAKTGIVKFTEILAAETKGLGVRVNAVAPGAVNTHMLEEVLRAGPRAGEKELSEAKARKVKGGTAPEVATELVQFLASDDSHVLSGKLIAAVWDGWRSWTKKDIERIQESDMYTLRRVT</sequence>
<reference evidence="4 5" key="1">
    <citation type="journal article" date="2016" name="Nat. Commun.">
        <title>Thousands of microbial genomes shed light on interconnected biogeochemical processes in an aquifer system.</title>
        <authorList>
            <person name="Anantharaman K."/>
            <person name="Brown C.T."/>
            <person name="Hug L.A."/>
            <person name="Sharon I."/>
            <person name="Castelle C.J."/>
            <person name="Probst A.J."/>
            <person name="Thomas B.C."/>
            <person name="Singh A."/>
            <person name="Wilkins M.J."/>
            <person name="Karaoz U."/>
            <person name="Brodie E.L."/>
            <person name="Williams K.H."/>
            <person name="Hubbard S.S."/>
            <person name="Banfield J.F."/>
        </authorList>
    </citation>
    <scope>NUCLEOTIDE SEQUENCE [LARGE SCALE GENOMIC DNA]</scope>
</reference>
<dbReference type="PANTHER" id="PTHR42760:SF133">
    <property type="entry name" value="3-OXOACYL-[ACYL-CARRIER-PROTEIN] REDUCTASE"/>
    <property type="match status" value="1"/>
</dbReference>
<name>A0A1F6E9U3_9BACT</name>